<dbReference type="Pfam" id="PF06985">
    <property type="entry name" value="HET"/>
    <property type="match status" value="1"/>
</dbReference>
<gene>
    <name evidence="2" type="ORF">BS50DRAFT_550487</name>
</gene>
<dbReference type="AlphaFoldDB" id="A0A2T2NQ65"/>
<dbReference type="PANTHER" id="PTHR10622">
    <property type="entry name" value="HET DOMAIN-CONTAINING PROTEIN"/>
    <property type="match status" value="1"/>
</dbReference>
<evidence type="ECO:0000313" key="2">
    <source>
        <dbReference type="EMBL" id="PSN67585.1"/>
    </source>
</evidence>
<dbReference type="EMBL" id="KZ678134">
    <property type="protein sequence ID" value="PSN67585.1"/>
    <property type="molecule type" value="Genomic_DNA"/>
</dbReference>
<evidence type="ECO:0000259" key="1">
    <source>
        <dbReference type="Pfam" id="PF06985"/>
    </source>
</evidence>
<name>A0A2T2NQ65_CORCC</name>
<accession>A0A2T2NQ65</accession>
<dbReference type="PANTHER" id="PTHR10622:SF13">
    <property type="entry name" value="NACHT DOMAIN-CONTAINING PROTEIN"/>
    <property type="match status" value="1"/>
</dbReference>
<dbReference type="Proteomes" id="UP000240883">
    <property type="component" value="Unassembled WGS sequence"/>
</dbReference>
<sequence length="239" mass="27548">MRLLRCSDTGEFSLTQFHDEAILPYVILSHTWGADTEEITFEDLTNGTGKDKPGYEKIRFCGEQAALDNLEYFWIDTCCIRKTSDAELTEAINSMYRWYRDSVKCYVYLSDVSSIDEVTTSTAIERSRWFTRGWTLQELLAPSAVKFFTKEGGFLGSKESLRQQISDVTQIPAEALSGTPLKRFSVEERMKWAERRNTTRKEDAAYSLLGIFGVHMPLIYGEGDHAFDRLREKIMRKLQ</sequence>
<dbReference type="STRING" id="1448308.A0A2T2NQ65"/>
<dbReference type="OrthoDB" id="20872at2759"/>
<organism evidence="2 3">
    <name type="scientific">Corynespora cassiicola Philippines</name>
    <dbReference type="NCBI Taxonomy" id="1448308"/>
    <lineage>
        <taxon>Eukaryota</taxon>
        <taxon>Fungi</taxon>
        <taxon>Dikarya</taxon>
        <taxon>Ascomycota</taxon>
        <taxon>Pezizomycotina</taxon>
        <taxon>Dothideomycetes</taxon>
        <taxon>Pleosporomycetidae</taxon>
        <taxon>Pleosporales</taxon>
        <taxon>Corynesporascaceae</taxon>
        <taxon>Corynespora</taxon>
    </lineage>
</organism>
<proteinExistence type="predicted"/>
<dbReference type="InterPro" id="IPR010730">
    <property type="entry name" value="HET"/>
</dbReference>
<evidence type="ECO:0000313" key="3">
    <source>
        <dbReference type="Proteomes" id="UP000240883"/>
    </source>
</evidence>
<reference evidence="2 3" key="1">
    <citation type="journal article" date="2018" name="Front. Microbiol.">
        <title>Genome-Wide Analysis of Corynespora cassiicola Leaf Fall Disease Putative Effectors.</title>
        <authorList>
            <person name="Lopez D."/>
            <person name="Ribeiro S."/>
            <person name="Label P."/>
            <person name="Fumanal B."/>
            <person name="Venisse J.S."/>
            <person name="Kohler A."/>
            <person name="de Oliveira R.R."/>
            <person name="Labutti K."/>
            <person name="Lipzen A."/>
            <person name="Lail K."/>
            <person name="Bauer D."/>
            <person name="Ohm R.A."/>
            <person name="Barry K.W."/>
            <person name="Spatafora J."/>
            <person name="Grigoriev I.V."/>
            <person name="Martin F.M."/>
            <person name="Pujade-Renaud V."/>
        </authorList>
    </citation>
    <scope>NUCLEOTIDE SEQUENCE [LARGE SCALE GENOMIC DNA]</scope>
    <source>
        <strain evidence="2 3">Philippines</strain>
    </source>
</reference>
<protein>
    <submittedName>
        <fullName evidence="2">HET-domain-containing protein</fullName>
    </submittedName>
</protein>
<feature type="domain" description="Heterokaryon incompatibility" evidence="1">
    <location>
        <begin position="25"/>
        <end position="114"/>
    </location>
</feature>
<keyword evidence="3" id="KW-1185">Reference proteome</keyword>